<dbReference type="SUPFAM" id="SSF47413">
    <property type="entry name" value="lambda repressor-like DNA-binding domains"/>
    <property type="match status" value="1"/>
</dbReference>
<dbReference type="EMBL" id="UINC01214977">
    <property type="protein sequence ID" value="SVE40450.1"/>
    <property type="molecule type" value="Genomic_DNA"/>
</dbReference>
<dbReference type="Pfam" id="PF01381">
    <property type="entry name" value="HTH_3"/>
    <property type="match status" value="1"/>
</dbReference>
<organism evidence="2">
    <name type="scientific">marine metagenome</name>
    <dbReference type="NCBI Taxonomy" id="408172"/>
    <lineage>
        <taxon>unclassified sequences</taxon>
        <taxon>metagenomes</taxon>
        <taxon>ecological metagenomes</taxon>
    </lineage>
</organism>
<reference evidence="2" key="1">
    <citation type="submission" date="2018-05" db="EMBL/GenBank/DDBJ databases">
        <authorList>
            <person name="Lanie J.A."/>
            <person name="Ng W.-L."/>
            <person name="Kazmierczak K.M."/>
            <person name="Andrzejewski T.M."/>
            <person name="Davidsen T.M."/>
            <person name="Wayne K.J."/>
            <person name="Tettelin H."/>
            <person name="Glass J.I."/>
            <person name="Rusch D."/>
            <person name="Podicherti R."/>
            <person name="Tsui H.-C.T."/>
            <person name="Winkler M.E."/>
        </authorList>
    </citation>
    <scope>NUCLEOTIDE SEQUENCE</scope>
</reference>
<feature type="non-terminal residue" evidence="2">
    <location>
        <position position="66"/>
    </location>
</feature>
<proteinExistence type="predicted"/>
<dbReference type="Gene3D" id="1.10.260.40">
    <property type="entry name" value="lambda repressor-like DNA-binding domains"/>
    <property type="match status" value="1"/>
</dbReference>
<dbReference type="SMART" id="SM00530">
    <property type="entry name" value="HTH_XRE"/>
    <property type="match status" value="1"/>
</dbReference>
<evidence type="ECO:0000313" key="2">
    <source>
        <dbReference type="EMBL" id="SVE40450.1"/>
    </source>
</evidence>
<sequence length="66" mass="7556">MTLLAHNLKAIRKKLNHTQKTLARQLDVGFRTYVRYEAGERDAPLRVLVKMSKFGGVSLEQLLTET</sequence>
<dbReference type="CDD" id="cd00093">
    <property type="entry name" value="HTH_XRE"/>
    <property type="match status" value="1"/>
</dbReference>
<accession>A0A383D822</accession>
<dbReference type="InterPro" id="IPR001387">
    <property type="entry name" value="Cro/C1-type_HTH"/>
</dbReference>
<dbReference type="AlphaFoldDB" id="A0A383D822"/>
<evidence type="ECO:0000259" key="1">
    <source>
        <dbReference type="PROSITE" id="PS50943"/>
    </source>
</evidence>
<dbReference type="PROSITE" id="PS50943">
    <property type="entry name" value="HTH_CROC1"/>
    <property type="match status" value="1"/>
</dbReference>
<dbReference type="GO" id="GO:0003677">
    <property type="term" value="F:DNA binding"/>
    <property type="evidence" value="ECO:0007669"/>
    <property type="project" value="InterPro"/>
</dbReference>
<protein>
    <recommendedName>
        <fullName evidence="1">HTH cro/C1-type domain-containing protein</fullName>
    </recommendedName>
</protein>
<gene>
    <name evidence="2" type="ORF">METZ01_LOCUS493304</name>
</gene>
<feature type="domain" description="HTH cro/C1-type" evidence="1">
    <location>
        <begin position="8"/>
        <end position="62"/>
    </location>
</feature>
<dbReference type="InterPro" id="IPR010982">
    <property type="entry name" value="Lambda_DNA-bd_dom_sf"/>
</dbReference>
<name>A0A383D822_9ZZZZ</name>